<feature type="region of interest" description="Disordered" evidence="1">
    <location>
        <begin position="258"/>
        <end position="277"/>
    </location>
</feature>
<dbReference type="Pfam" id="PF18142">
    <property type="entry name" value="SLATT_fungal"/>
    <property type="match status" value="1"/>
</dbReference>
<feature type="region of interest" description="Disordered" evidence="1">
    <location>
        <begin position="1"/>
        <end position="117"/>
    </location>
</feature>
<dbReference type="Proteomes" id="UP000235786">
    <property type="component" value="Unassembled WGS sequence"/>
</dbReference>
<feature type="compositionally biased region" description="Pro residues" evidence="1">
    <location>
        <begin position="30"/>
        <end position="41"/>
    </location>
</feature>
<dbReference type="EMBL" id="KZ613967">
    <property type="protein sequence ID" value="PMD30332.1"/>
    <property type="molecule type" value="Genomic_DNA"/>
</dbReference>
<evidence type="ECO:0000256" key="1">
    <source>
        <dbReference type="SAM" id="MobiDB-lite"/>
    </source>
</evidence>
<accession>A0A2J6QVP7</accession>
<evidence type="ECO:0000313" key="5">
    <source>
        <dbReference type="Proteomes" id="UP000235786"/>
    </source>
</evidence>
<dbReference type="OrthoDB" id="5398270at2759"/>
<feature type="domain" description="SMODS and SLOG-associating 2TM effector" evidence="3">
    <location>
        <begin position="129"/>
        <end position="256"/>
    </location>
</feature>
<feature type="transmembrane region" description="Helical" evidence="2">
    <location>
        <begin position="171"/>
        <end position="190"/>
    </location>
</feature>
<dbReference type="AlphaFoldDB" id="A0A2J6QVP7"/>
<feature type="compositionally biased region" description="Low complexity" evidence="1">
    <location>
        <begin position="10"/>
        <end position="21"/>
    </location>
</feature>
<evidence type="ECO:0000259" key="3">
    <source>
        <dbReference type="Pfam" id="PF18142"/>
    </source>
</evidence>
<dbReference type="PANTHER" id="PTHR38793:SF3">
    <property type="entry name" value="SMODS AND SLOG-ASSOCIATING 2TM EFFECTOR DOMAIN-CONTAINING PROTEIN"/>
    <property type="match status" value="1"/>
</dbReference>
<evidence type="ECO:0000313" key="4">
    <source>
        <dbReference type="EMBL" id="PMD30332.1"/>
    </source>
</evidence>
<feature type="compositionally biased region" description="Basic and acidic residues" evidence="1">
    <location>
        <begin position="49"/>
        <end position="73"/>
    </location>
</feature>
<dbReference type="InterPro" id="IPR041622">
    <property type="entry name" value="SLATT_fungi"/>
</dbReference>
<protein>
    <recommendedName>
        <fullName evidence="3">SMODS and SLOG-associating 2TM effector domain-containing protein</fullName>
    </recommendedName>
</protein>
<dbReference type="PANTHER" id="PTHR38793">
    <property type="entry name" value="SLATT_FUNGAL DOMAIN-CONTAINING PROTEIN-RELATED"/>
    <property type="match status" value="1"/>
</dbReference>
<dbReference type="NCBIfam" id="NF033635">
    <property type="entry name" value="SLATT_fungal"/>
    <property type="match status" value="1"/>
</dbReference>
<keyword evidence="5" id="KW-1185">Reference proteome</keyword>
<feature type="compositionally biased region" description="Basic residues" evidence="1">
    <location>
        <begin position="90"/>
        <end position="105"/>
    </location>
</feature>
<sequence>MSSPTASKVTATATKKATITETEIHQASHSPPPGSPPPGHRPSPTVAYGDEKHSDYEKSGEHIVDMPPSHDDPATPLNLFQSALGIPPPKKPKTIKPSWWRKKTPHPIQPDKPSSRLTAKNKGVYNQVLSLERTSHWKYLFCEFTVTIAMFLQIVVGASVTAFGAGQSSHVLITCFGAANTALASLLAVLKSQGLPNRIRQDWNAWRELREFIEEKERQIEMEDSKRIEGVEVPNKLNVWQTVQEIEKLYRDTRANIETNRPDTYVPVPKPDSSKKS</sequence>
<name>A0A2J6QVP7_HYAVF</name>
<keyword evidence="2" id="KW-1133">Transmembrane helix</keyword>
<keyword evidence="2" id="KW-0472">Membrane</keyword>
<organism evidence="4 5">
    <name type="scientific">Hyaloscypha variabilis (strain UAMH 11265 / GT02V1 / F)</name>
    <name type="common">Meliniomyces variabilis</name>
    <dbReference type="NCBI Taxonomy" id="1149755"/>
    <lineage>
        <taxon>Eukaryota</taxon>
        <taxon>Fungi</taxon>
        <taxon>Dikarya</taxon>
        <taxon>Ascomycota</taxon>
        <taxon>Pezizomycotina</taxon>
        <taxon>Leotiomycetes</taxon>
        <taxon>Helotiales</taxon>
        <taxon>Hyaloscyphaceae</taxon>
        <taxon>Hyaloscypha</taxon>
        <taxon>Hyaloscypha variabilis</taxon>
    </lineage>
</organism>
<reference evidence="4 5" key="1">
    <citation type="submission" date="2016-04" db="EMBL/GenBank/DDBJ databases">
        <title>A degradative enzymes factory behind the ericoid mycorrhizal symbiosis.</title>
        <authorList>
            <consortium name="DOE Joint Genome Institute"/>
            <person name="Martino E."/>
            <person name="Morin E."/>
            <person name="Grelet G."/>
            <person name="Kuo A."/>
            <person name="Kohler A."/>
            <person name="Daghino S."/>
            <person name="Barry K."/>
            <person name="Choi C."/>
            <person name="Cichocki N."/>
            <person name="Clum A."/>
            <person name="Copeland A."/>
            <person name="Hainaut M."/>
            <person name="Haridas S."/>
            <person name="Labutti K."/>
            <person name="Lindquist E."/>
            <person name="Lipzen A."/>
            <person name="Khouja H.-R."/>
            <person name="Murat C."/>
            <person name="Ohm R."/>
            <person name="Olson A."/>
            <person name="Spatafora J."/>
            <person name="Veneault-Fourrey C."/>
            <person name="Henrissat B."/>
            <person name="Grigoriev I."/>
            <person name="Martin F."/>
            <person name="Perotto S."/>
        </authorList>
    </citation>
    <scope>NUCLEOTIDE SEQUENCE [LARGE SCALE GENOMIC DNA]</scope>
    <source>
        <strain evidence="4 5">F</strain>
    </source>
</reference>
<evidence type="ECO:0000256" key="2">
    <source>
        <dbReference type="SAM" id="Phobius"/>
    </source>
</evidence>
<proteinExistence type="predicted"/>
<gene>
    <name evidence="4" type="ORF">L207DRAFT_520181</name>
</gene>
<keyword evidence="2" id="KW-0812">Transmembrane</keyword>
<feature type="transmembrane region" description="Helical" evidence="2">
    <location>
        <begin position="139"/>
        <end position="165"/>
    </location>
</feature>